<evidence type="ECO:0000259" key="2">
    <source>
        <dbReference type="Pfam" id="PF13547"/>
    </source>
</evidence>
<feature type="domain" description="Rcc01698-like C-terminal" evidence="4">
    <location>
        <begin position="977"/>
        <end position="1074"/>
    </location>
</feature>
<evidence type="ECO:0000259" key="3">
    <source>
        <dbReference type="Pfam" id="PF13550"/>
    </source>
</evidence>
<evidence type="ECO:0008006" key="7">
    <source>
        <dbReference type="Google" id="ProtNLM"/>
    </source>
</evidence>
<dbReference type="EMBL" id="SPVH01000002">
    <property type="protein sequence ID" value="TFW14069.1"/>
    <property type="molecule type" value="Genomic_DNA"/>
</dbReference>
<dbReference type="Gene3D" id="3.20.20.80">
    <property type="entry name" value="Glycosidases"/>
    <property type="match status" value="1"/>
</dbReference>
<dbReference type="CDD" id="cd19607">
    <property type="entry name" value="GTA_TIM-barrel-like"/>
    <property type="match status" value="1"/>
</dbReference>
<dbReference type="Pfam" id="PF23666">
    <property type="entry name" value="Rcc01698_C"/>
    <property type="match status" value="1"/>
</dbReference>
<dbReference type="Proteomes" id="UP000298216">
    <property type="component" value="Unassembled WGS sequence"/>
</dbReference>
<feature type="region of interest" description="Disordered" evidence="1">
    <location>
        <begin position="600"/>
        <end position="622"/>
    </location>
</feature>
<proteinExistence type="predicted"/>
<gene>
    <name evidence="5" type="ORF">EGY25_02340</name>
</gene>
<dbReference type="InterPro" id="IPR056490">
    <property type="entry name" value="Rcc01698_C"/>
</dbReference>
<evidence type="ECO:0000256" key="1">
    <source>
        <dbReference type="SAM" id="MobiDB-lite"/>
    </source>
</evidence>
<evidence type="ECO:0000313" key="5">
    <source>
        <dbReference type="EMBL" id="TFW14069.1"/>
    </source>
</evidence>
<feature type="domain" description="GTA TIM-barrel-like" evidence="2">
    <location>
        <begin position="380"/>
        <end position="671"/>
    </location>
</feature>
<dbReference type="InterPro" id="IPR025195">
    <property type="entry name" value="GTA_TIM_dom"/>
</dbReference>
<dbReference type="Pfam" id="PF13547">
    <property type="entry name" value="GTA_TIM"/>
    <property type="match status" value="1"/>
</dbReference>
<sequence length="1232" mass="130200">MAQVVLSAVGQQVGGGIGRVIGSTLGRAIDNRVVGSLAPARQVGPRLETLKVQGTAEGSPMACVFGRARVTGQVIWAARFLEGKSKGRAGKGGPKTVDYVYSLSFAVALCEGQIDGVGRVWADGRLMDMTGVVMRVHRGGEDQMPDPLIEAVEGAAPAYRGTAYVVFEDLPLGPFGDRVPQLSFEVFRRPRGQKARLEDMLEGVCLIPGAGEFALATEAVVRREGLTRTRPENVHNGEGRADLLVSLDQLQAQLPELKRVSLVVGWFGSDLRAGECHVRPGVERRDKPTEPMAWSVAGVAREDAYQVSQIDGAPAYGGTPSDESVRQAIRELKARGLEVTLYPFVFMDCPGYPWRGRVAGVDGAGATAEIAALFGGAEDWGLRRMALHYARIAAEEGADGLLIGSEMRGVTWTRDAAGGFPAVEQFRTLAAECRAVVGSGVALSYAADWSEYFGRQAGGEVVFHLDPLWADTNIDHVSIDWYPPLTDWREDDGGVDAATFDGAADPAYLAAGVAGGDGFDWYYTDEADRTAQVRTPIIDGAYGEDWVFRPKDLKGWWSNRHHDRPGGVRAPTPTAWVPGMKPVRLSEFGCAAVDRGGNAPNLFQDPKSTESHLPPGSTGARDDAVQRASLEAVLGHYTDPENNPASAIYGGRMLAGADAWCWDARPYPAFPARGDVWADAGAWRAGHWLNGRLAGDGRDLIEAVLARGGLSPSEMSVEGVEGAAAGYVIDRPMRTRDALEPLLAAFDAVAAERDGRVAVLGRVEVVVEIAGEALALPETGAAEATTRTLEPRAGEARVRFIDETADYQTGAVVVRSDDAAATGGGVDLDLPLVCGGGLARAAAERALIGDGVEAKTLALGPLEALRMEPGDGVCLEGAAGAWRVMRTTADETPSAVLEPLRARRVVEDDGVWRGGETPAVVGAPFLRVMDLPPLMGREEDARPVVAVAAEPWRTMRLHAGASAETLTARGDVETPATVEVLVEALGPGVRHRWDEVHAVVVRVEGAAPESAVAAAVLGGGNALAVETAAGWEIVQYRSAVLIGPGTWRLEGLLRGQQGTEVEMRAGAGAGSVVVFLDDRLARAEIGRGGRGLPLVCRAGPAGAAPGGTGFTETVFQSRGVHDRPWSPCGMVIAAEGDGLTIRWTSRVRLFGDGWDGEPAAVDPVRFRVRVLDGGVGVRTMEAESLSAFYPAAALAADFPEGVTATARIAVAQWGEGFGWGPEAEVEAEIGLI</sequence>
<dbReference type="AlphaFoldDB" id="A0A4Y9S2A3"/>
<accession>A0A4Y9S2A3</accession>
<evidence type="ECO:0000313" key="6">
    <source>
        <dbReference type="Proteomes" id="UP000298216"/>
    </source>
</evidence>
<dbReference type="RefSeq" id="WP_135193461.1">
    <property type="nucleotide sequence ID" value="NZ_SPVH01000002.1"/>
</dbReference>
<comment type="caution">
    <text evidence="5">The sequence shown here is derived from an EMBL/GenBank/DDBJ whole genome shotgun (WGS) entry which is preliminary data.</text>
</comment>
<dbReference type="InterPro" id="IPR032876">
    <property type="entry name" value="J_dom"/>
</dbReference>
<evidence type="ECO:0000259" key="4">
    <source>
        <dbReference type="Pfam" id="PF23666"/>
    </source>
</evidence>
<name>A0A4Y9S2A3_9CAUL</name>
<feature type="domain" description="Tip attachment protein J" evidence="3">
    <location>
        <begin position="730"/>
        <end position="887"/>
    </location>
</feature>
<dbReference type="OrthoDB" id="8445115at2"/>
<protein>
    <recommendedName>
        <fullName evidence="7">Host specificity protein</fullName>
    </recommendedName>
</protein>
<reference evidence="5 6" key="1">
    <citation type="submission" date="2019-03" db="EMBL/GenBank/DDBJ databases">
        <title>Draft genome of Brevundimonas sp. a heavy metal resistant soil bacteria.</title>
        <authorList>
            <person name="Soto J."/>
        </authorList>
    </citation>
    <scope>NUCLEOTIDE SEQUENCE [LARGE SCALE GENOMIC DNA]</scope>
    <source>
        <strain evidence="5 6">B-10</strain>
    </source>
</reference>
<organism evidence="5 6">
    <name type="scientific">Brevundimonas intermedia</name>
    <dbReference type="NCBI Taxonomy" id="74315"/>
    <lineage>
        <taxon>Bacteria</taxon>
        <taxon>Pseudomonadati</taxon>
        <taxon>Pseudomonadota</taxon>
        <taxon>Alphaproteobacteria</taxon>
        <taxon>Caulobacterales</taxon>
        <taxon>Caulobacteraceae</taxon>
        <taxon>Brevundimonas</taxon>
    </lineage>
</organism>
<dbReference type="Pfam" id="PF13550">
    <property type="entry name" value="Phage-tail_3"/>
    <property type="match status" value="1"/>
</dbReference>
<keyword evidence="6" id="KW-1185">Reference proteome</keyword>